<dbReference type="Pfam" id="PF01250">
    <property type="entry name" value="Ribosomal_S6"/>
    <property type="match status" value="1"/>
</dbReference>
<dbReference type="GO" id="GO:0005840">
    <property type="term" value="C:ribosome"/>
    <property type="evidence" value="ECO:0007669"/>
    <property type="project" value="UniProtKB-KW"/>
</dbReference>
<dbReference type="PANTHER" id="PTHR21011:SF1">
    <property type="entry name" value="SMALL RIBOSOMAL SUBUNIT PROTEIN BS6M"/>
    <property type="match status" value="1"/>
</dbReference>
<dbReference type="AlphaFoldDB" id="A0A224AKA4"/>
<dbReference type="EMBL" id="AP014608">
    <property type="protein sequence ID" value="BBA17239.1"/>
    <property type="molecule type" value="Genomic_DNA"/>
</dbReference>
<reference evidence="7 8" key="1">
    <citation type="submission" date="2014-06" db="EMBL/GenBank/DDBJ databases">
        <title>Genome sequence of the intracellular symbiont Blattabacterium cuenoti, strain STAT from the wood feeding cockroach Salganea taiwanensis taiwanensis.</title>
        <authorList>
            <person name="Kinjo Y."/>
            <person name="Ohkuma M."/>
            <person name="Tokuda G."/>
        </authorList>
    </citation>
    <scope>NUCLEOTIDE SEQUENCE [LARGE SCALE GENOMIC DNA]</scope>
    <source>
        <strain evidence="7 8">STAT</strain>
    </source>
</reference>
<dbReference type="Proteomes" id="UP000263619">
    <property type="component" value="Chromosome"/>
</dbReference>
<organism evidence="7 8">
    <name type="scientific">Blattabacterium cuenoti STAT</name>
    <dbReference type="NCBI Taxonomy" id="1457030"/>
    <lineage>
        <taxon>Bacteria</taxon>
        <taxon>Pseudomonadati</taxon>
        <taxon>Bacteroidota</taxon>
        <taxon>Flavobacteriia</taxon>
        <taxon>Flavobacteriales</taxon>
        <taxon>Blattabacteriaceae</taxon>
        <taxon>Blattabacterium</taxon>
    </lineage>
</organism>
<dbReference type="NCBIfam" id="TIGR00166">
    <property type="entry name" value="S6"/>
    <property type="match status" value="1"/>
</dbReference>
<evidence type="ECO:0000313" key="7">
    <source>
        <dbReference type="EMBL" id="BBA17239.1"/>
    </source>
</evidence>
<dbReference type="CDD" id="cd00473">
    <property type="entry name" value="bS6"/>
    <property type="match status" value="1"/>
</dbReference>
<proteinExistence type="inferred from homology"/>
<dbReference type="HAMAP" id="MF_00360">
    <property type="entry name" value="Ribosomal_bS6"/>
    <property type="match status" value="1"/>
</dbReference>
<comment type="function">
    <text evidence="4 6">Binds together with bS18 to 16S ribosomal RNA.</text>
</comment>
<gene>
    <name evidence="6 7" type="primary">rpsF</name>
    <name evidence="7" type="ORF">STAT_308</name>
</gene>
<dbReference type="InterPro" id="IPR014717">
    <property type="entry name" value="Transl_elong_EF1B/ribsomal_bS6"/>
</dbReference>
<evidence type="ECO:0000256" key="5">
    <source>
        <dbReference type="ARBA" id="ARBA00035294"/>
    </source>
</evidence>
<keyword evidence="8" id="KW-1185">Reference proteome</keyword>
<dbReference type="GO" id="GO:0070181">
    <property type="term" value="F:small ribosomal subunit rRNA binding"/>
    <property type="evidence" value="ECO:0007669"/>
    <property type="project" value="TreeGrafter"/>
</dbReference>
<dbReference type="GO" id="GO:0005737">
    <property type="term" value="C:cytoplasm"/>
    <property type="evidence" value="ECO:0007669"/>
    <property type="project" value="UniProtKB-ARBA"/>
</dbReference>
<keyword evidence="6" id="KW-0694">RNA-binding</keyword>
<keyword evidence="3 6" id="KW-0687">Ribonucleoprotein</keyword>
<evidence type="ECO:0000256" key="4">
    <source>
        <dbReference type="ARBA" id="ARBA00035104"/>
    </source>
</evidence>
<keyword evidence="2 6" id="KW-0689">Ribosomal protein</keyword>
<dbReference type="InterPro" id="IPR020814">
    <property type="entry name" value="Ribosomal_S6_plastid/chlpt"/>
</dbReference>
<dbReference type="GO" id="GO:1990904">
    <property type="term" value="C:ribonucleoprotein complex"/>
    <property type="evidence" value="ECO:0007669"/>
    <property type="project" value="UniProtKB-KW"/>
</dbReference>
<dbReference type="PANTHER" id="PTHR21011">
    <property type="entry name" value="MITOCHONDRIAL 28S RIBOSOMAL PROTEIN S6"/>
    <property type="match status" value="1"/>
</dbReference>
<evidence type="ECO:0000313" key="8">
    <source>
        <dbReference type="Proteomes" id="UP000263619"/>
    </source>
</evidence>
<keyword evidence="6" id="KW-0699">rRNA-binding</keyword>
<accession>A0A224AKA4</accession>
<evidence type="ECO:0000256" key="1">
    <source>
        <dbReference type="ARBA" id="ARBA00009512"/>
    </source>
</evidence>
<evidence type="ECO:0000256" key="2">
    <source>
        <dbReference type="ARBA" id="ARBA00022980"/>
    </source>
</evidence>
<comment type="similarity">
    <text evidence="1 6">Belongs to the bacterial ribosomal protein bS6 family.</text>
</comment>
<dbReference type="SUPFAM" id="SSF54995">
    <property type="entry name" value="Ribosomal protein S6"/>
    <property type="match status" value="1"/>
</dbReference>
<name>A0A224AKA4_9FLAO</name>
<dbReference type="GO" id="GO:0006412">
    <property type="term" value="P:translation"/>
    <property type="evidence" value="ECO:0007669"/>
    <property type="project" value="UniProtKB-UniRule"/>
</dbReference>
<evidence type="ECO:0000256" key="3">
    <source>
        <dbReference type="ARBA" id="ARBA00023274"/>
    </source>
</evidence>
<protein>
    <recommendedName>
        <fullName evidence="5 6">Small ribosomal subunit protein bS6</fullName>
    </recommendedName>
</protein>
<evidence type="ECO:0000256" key="6">
    <source>
        <dbReference type="HAMAP-Rule" id="MF_00360"/>
    </source>
</evidence>
<sequence length="135" mass="16383">MFLKKEHKNIDLHFRKKNSMFKHYENIIVITPILSDEQAKKTAKEYENYIIKKKGKIVHQEHWGLKKLAYSIQKKQSGCFHLFEFLLNSNLVSDLELKLRQDERILRFLTVKLNKYGIEYAEKRRKKFLKKDEKL</sequence>
<dbReference type="Gene3D" id="3.30.70.60">
    <property type="match status" value="1"/>
</dbReference>
<dbReference type="GO" id="GO:0003735">
    <property type="term" value="F:structural constituent of ribosome"/>
    <property type="evidence" value="ECO:0007669"/>
    <property type="project" value="InterPro"/>
</dbReference>
<dbReference type="InterPro" id="IPR035980">
    <property type="entry name" value="Ribosomal_bS6_sf"/>
</dbReference>
<dbReference type="InterPro" id="IPR000529">
    <property type="entry name" value="Ribosomal_bS6"/>
</dbReference>